<proteinExistence type="inferred from homology"/>
<name>B9SIV6_RICCO</name>
<dbReference type="InParanoid" id="B9SIV6"/>
<dbReference type="EMBL" id="EQ973977">
    <property type="protein sequence ID" value="EEF36445.1"/>
    <property type="molecule type" value="Genomic_DNA"/>
</dbReference>
<dbReference type="AlphaFoldDB" id="B9SIV6"/>
<feature type="domain" description="Sulfotransferase" evidence="4">
    <location>
        <begin position="55"/>
        <end position="308"/>
    </location>
</feature>
<dbReference type="GO" id="GO:0008146">
    <property type="term" value="F:sulfotransferase activity"/>
    <property type="evidence" value="ECO:0000318"/>
    <property type="project" value="GO_Central"/>
</dbReference>
<dbReference type="eggNOG" id="KOG1584">
    <property type="taxonomic scope" value="Eukaryota"/>
</dbReference>
<dbReference type="EC" id="2.8.2.-" evidence="3"/>
<evidence type="ECO:0000313" key="5">
    <source>
        <dbReference type="EMBL" id="EEF36445.1"/>
    </source>
</evidence>
<accession>B9SIV6</accession>
<evidence type="ECO:0000259" key="4">
    <source>
        <dbReference type="Pfam" id="PF00685"/>
    </source>
</evidence>
<comment type="similarity">
    <text evidence="1 3">Belongs to the sulfotransferase 1 family.</text>
</comment>
<dbReference type="Gene3D" id="3.40.50.300">
    <property type="entry name" value="P-loop containing nucleotide triphosphate hydrolases"/>
    <property type="match status" value="1"/>
</dbReference>
<dbReference type="Proteomes" id="UP000008311">
    <property type="component" value="Unassembled WGS sequence"/>
</dbReference>
<organism evidence="5 6">
    <name type="scientific">Ricinus communis</name>
    <name type="common">Castor bean</name>
    <dbReference type="NCBI Taxonomy" id="3988"/>
    <lineage>
        <taxon>Eukaryota</taxon>
        <taxon>Viridiplantae</taxon>
        <taxon>Streptophyta</taxon>
        <taxon>Embryophyta</taxon>
        <taxon>Tracheophyta</taxon>
        <taxon>Spermatophyta</taxon>
        <taxon>Magnoliopsida</taxon>
        <taxon>eudicotyledons</taxon>
        <taxon>Gunneridae</taxon>
        <taxon>Pentapetalae</taxon>
        <taxon>rosids</taxon>
        <taxon>fabids</taxon>
        <taxon>Malpighiales</taxon>
        <taxon>Euphorbiaceae</taxon>
        <taxon>Acalyphoideae</taxon>
        <taxon>Acalypheae</taxon>
        <taxon>Ricinus</taxon>
    </lineage>
</organism>
<gene>
    <name evidence="5" type="ORF">RCOM_0790490</name>
</gene>
<evidence type="ECO:0000313" key="6">
    <source>
        <dbReference type="Proteomes" id="UP000008311"/>
    </source>
</evidence>
<reference evidence="6" key="1">
    <citation type="journal article" date="2010" name="Nat. Biotechnol.">
        <title>Draft genome sequence of the oilseed species Ricinus communis.</title>
        <authorList>
            <person name="Chan A.P."/>
            <person name="Crabtree J."/>
            <person name="Zhao Q."/>
            <person name="Lorenzi H."/>
            <person name="Orvis J."/>
            <person name="Puiu D."/>
            <person name="Melake-Berhan A."/>
            <person name="Jones K.M."/>
            <person name="Redman J."/>
            <person name="Chen G."/>
            <person name="Cahoon E.B."/>
            <person name="Gedil M."/>
            <person name="Stanke M."/>
            <person name="Haas B.J."/>
            <person name="Wortman J.R."/>
            <person name="Fraser-Liggett C.M."/>
            <person name="Ravel J."/>
            <person name="Rabinowicz P.D."/>
        </authorList>
    </citation>
    <scope>NUCLEOTIDE SEQUENCE [LARGE SCALE GENOMIC DNA]</scope>
    <source>
        <strain evidence="6">cv. Hale</strain>
    </source>
</reference>
<dbReference type="OMA" id="ENPMCSS"/>
<dbReference type="GO" id="GO:0051923">
    <property type="term" value="P:sulfation"/>
    <property type="evidence" value="ECO:0000318"/>
    <property type="project" value="GO_Central"/>
</dbReference>
<dbReference type="KEGG" id="rcu:8276958"/>
<keyword evidence="2 3" id="KW-0808">Transferase</keyword>
<dbReference type="InterPro" id="IPR000863">
    <property type="entry name" value="Sulfotransferase_dom"/>
</dbReference>
<sequence>MEPFSPHEISRTFFDELPKESLSGVGDVYQWQGFWFWRQHVAAAIAAKSRFEARDEDVILASSMKTGTTWLKAIIPCIINSTLGNGYDYDYDPFVENHPNALIPSLEVQLYCQDPIPDLSGMPSPRLFRTHIAYPLLSESIKNSACKIVYITRNPKDVFVSLWHFMNTKFSYPFDESFDKFCKGVHLFGPFHDHVLGYWNESVKRPEKILFLKYEELKSDPKGQIQKLASFLGRTSMKEKEVENVIEKCSLKRMKSLEINKNGVDPYVGFTYKSYFRQGSVGDWKNKLSEEMKERLDKITKMKLEGSGLEL</sequence>
<dbReference type="SUPFAM" id="SSF52540">
    <property type="entry name" value="P-loop containing nucleoside triphosphate hydrolases"/>
    <property type="match status" value="1"/>
</dbReference>
<evidence type="ECO:0000256" key="1">
    <source>
        <dbReference type="ARBA" id="ARBA00005771"/>
    </source>
</evidence>
<dbReference type="GO" id="GO:0005737">
    <property type="term" value="C:cytoplasm"/>
    <property type="evidence" value="ECO:0000318"/>
    <property type="project" value="GO_Central"/>
</dbReference>
<dbReference type="OrthoDB" id="205623at2759"/>
<evidence type="ECO:0000256" key="3">
    <source>
        <dbReference type="RuleBase" id="RU361155"/>
    </source>
</evidence>
<evidence type="ECO:0000256" key="2">
    <source>
        <dbReference type="ARBA" id="ARBA00022679"/>
    </source>
</evidence>
<protein>
    <recommendedName>
        <fullName evidence="3">Sulfotransferase</fullName>
        <ecNumber evidence="3">2.8.2.-</ecNumber>
    </recommendedName>
</protein>
<keyword evidence="6" id="KW-1185">Reference proteome</keyword>
<dbReference type="PANTHER" id="PTHR11783">
    <property type="entry name" value="SULFOTRANSFERASE SULT"/>
    <property type="match status" value="1"/>
</dbReference>
<dbReference type="InterPro" id="IPR027417">
    <property type="entry name" value="P-loop_NTPase"/>
</dbReference>
<dbReference type="Pfam" id="PF00685">
    <property type="entry name" value="Sulfotransfer_1"/>
    <property type="match status" value="1"/>
</dbReference>